<feature type="transmembrane region" description="Helical" evidence="7">
    <location>
        <begin position="312"/>
        <end position="332"/>
    </location>
</feature>
<reference evidence="8 9" key="1">
    <citation type="submission" date="2020-04" db="EMBL/GenBank/DDBJ databases">
        <authorList>
            <person name="Klaysubun C."/>
            <person name="Duangmal K."/>
            <person name="Lipun K."/>
        </authorList>
    </citation>
    <scope>NUCLEOTIDE SEQUENCE [LARGE SCALE GENOMIC DNA]</scope>
    <source>
        <strain evidence="8 9">DSM 45300</strain>
    </source>
</reference>
<feature type="transmembrane region" description="Helical" evidence="7">
    <location>
        <begin position="219"/>
        <end position="240"/>
    </location>
</feature>
<dbReference type="PANTHER" id="PTHR23517:SF13">
    <property type="entry name" value="MAJOR FACILITATOR SUPERFAMILY MFS_1"/>
    <property type="match status" value="1"/>
</dbReference>
<feature type="transmembrane region" description="Helical" evidence="7">
    <location>
        <begin position="344"/>
        <end position="365"/>
    </location>
</feature>
<evidence type="ECO:0000256" key="2">
    <source>
        <dbReference type="ARBA" id="ARBA00022448"/>
    </source>
</evidence>
<accession>A0A848DGG8</accession>
<dbReference type="AlphaFoldDB" id="A0A848DGG8"/>
<dbReference type="RefSeq" id="WP_169412176.1">
    <property type="nucleotide sequence ID" value="NZ_JAAXKZ010000024.1"/>
</dbReference>
<dbReference type="PANTHER" id="PTHR23517">
    <property type="entry name" value="RESISTANCE PROTEIN MDTM, PUTATIVE-RELATED-RELATED"/>
    <property type="match status" value="1"/>
</dbReference>
<dbReference type="InterPro" id="IPR050171">
    <property type="entry name" value="MFS_Transporters"/>
</dbReference>
<evidence type="ECO:0000256" key="3">
    <source>
        <dbReference type="ARBA" id="ARBA00022475"/>
    </source>
</evidence>
<feature type="transmembrane region" description="Helical" evidence="7">
    <location>
        <begin position="33"/>
        <end position="57"/>
    </location>
</feature>
<keyword evidence="9" id="KW-1185">Reference proteome</keyword>
<evidence type="ECO:0000256" key="5">
    <source>
        <dbReference type="ARBA" id="ARBA00022989"/>
    </source>
</evidence>
<feature type="transmembrane region" description="Helical" evidence="7">
    <location>
        <begin position="140"/>
        <end position="162"/>
    </location>
</feature>
<feature type="transmembrane region" description="Helical" evidence="7">
    <location>
        <begin position="168"/>
        <end position="185"/>
    </location>
</feature>
<keyword evidence="4 7" id="KW-0812">Transmembrane</keyword>
<sequence length="413" mass="42704">MRPWVRVVAVLFTIGYGANQFSPLMVMYREQSHFTAVTVAAFFGVYVAGLAPGLLIGGPASNRWGRRRLLLPCVIASVPASAVLALGGVDGISEAALYTGRFLFGVVIGVAMTVGSTWVKELSQPPWDPAADEGSGARRAALALSAGFGVGPAVGGSLAQWAPLPMELPYLVHIVITIPAIGWLLRTPETRPAVAVPRGPGRGTLWSDLAVPAARQRRFLRLVVPAAPWAFGAPSISFAVQPVALGGRTAGFGLIFATLLTALTLAAGVGIQSFARRLDRRSRTLGLRLGLALVVTGTLLAAGTAASGSLALAMIASVVLGAGFGISLVSGLLEVQRIARPEDLAGLTAVYYGLTYIGFGFPMLLAGLTGLAGYPVLLVGMALLALLSLVVVTVAGRRVRQLTGVPQPVSPES</sequence>
<dbReference type="InterPro" id="IPR036259">
    <property type="entry name" value="MFS_trans_sf"/>
</dbReference>
<evidence type="ECO:0000256" key="4">
    <source>
        <dbReference type="ARBA" id="ARBA00022692"/>
    </source>
</evidence>
<dbReference type="InterPro" id="IPR011701">
    <property type="entry name" value="MFS"/>
</dbReference>
<evidence type="ECO:0000256" key="7">
    <source>
        <dbReference type="SAM" id="Phobius"/>
    </source>
</evidence>
<keyword evidence="3" id="KW-1003">Cell membrane</keyword>
<protein>
    <submittedName>
        <fullName evidence="8">MFS transporter</fullName>
    </submittedName>
</protein>
<evidence type="ECO:0000313" key="8">
    <source>
        <dbReference type="EMBL" id="NMH91758.1"/>
    </source>
</evidence>
<keyword evidence="5 7" id="KW-1133">Transmembrane helix</keyword>
<dbReference type="Gene3D" id="1.20.1250.20">
    <property type="entry name" value="MFS general substrate transporter like domains"/>
    <property type="match status" value="1"/>
</dbReference>
<dbReference type="GO" id="GO:0005886">
    <property type="term" value="C:plasma membrane"/>
    <property type="evidence" value="ECO:0007669"/>
    <property type="project" value="UniProtKB-SubCell"/>
</dbReference>
<evidence type="ECO:0000256" key="6">
    <source>
        <dbReference type="ARBA" id="ARBA00023136"/>
    </source>
</evidence>
<name>A0A848DGG8_9PSEU</name>
<proteinExistence type="predicted"/>
<dbReference type="Pfam" id="PF07690">
    <property type="entry name" value="MFS_1"/>
    <property type="match status" value="1"/>
</dbReference>
<dbReference type="EMBL" id="JAAXKZ010000024">
    <property type="protein sequence ID" value="NMH91758.1"/>
    <property type="molecule type" value="Genomic_DNA"/>
</dbReference>
<organism evidence="8 9">
    <name type="scientific">Pseudonocardia bannensis</name>
    <dbReference type="NCBI Taxonomy" id="630973"/>
    <lineage>
        <taxon>Bacteria</taxon>
        <taxon>Bacillati</taxon>
        <taxon>Actinomycetota</taxon>
        <taxon>Actinomycetes</taxon>
        <taxon>Pseudonocardiales</taxon>
        <taxon>Pseudonocardiaceae</taxon>
        <taxon>Pseudonocardia</taxon>
    </lineage>
</organism>
<gene>
    <name evidence="8" type="ORF">HF519_09225</name>
</gene>
<comment type="subcellular location">
    <subcellularLocation>
        <location evidence="1">Cell membrane</location>
        <topology evidence="1">Multi-pass membrane protein</topology>
    </subcellularLocation>
</comment>
<feature type="transmembrane region" description="Helical" evidence="7">
    <location>
        <begin position="95"/>
        <end position="119"/>
    </location>
</feature>
<feature type="transmembrane region" description="Helical" evidence="7">
    <location>
        <begin position="69"/>
        <end position="89"/>
    </location>
</feature>
<feature type="transmembrane region" description="Helical" evidence="7">
    <location>
        <begin position="371"/>
        <end position="395"/>
    </location>
</feature>
<evidence type="ECO:0000256" key="1">
    <source>
        <dbReference type="ARBA" id="ARBA00004651"/>
    </source>
</evidence>
<dbReference type="GO" id="GO:0022857">
    <property type="term" value="F:transmembrane transporter activity"/>
    <property type="evidence" value="ECO:0007669"/>
    <property type="project" value="InterPro"/>
</dbReference>
<feature type="transmembrane region" description="Helical" evidence="7">
    <location>
        <begin position="287"/>
        <end position="306"/>
    </location>
</feature>
<dbReference type="Proteomes" id="UP000586918">
    <property type="component" value="Unassembled WGS sequence"/>
</dbReference>
<dbReference type="SUPFAM" id="SSF103473">
    <property type="entry name" value="MFS general substrate transporter"/>
    <property type="match status" value="1"/>
</dbReference>
<comment type="caution">
    <text evidence="8">The sequence shown here is derived from an EMBL/GenBank/DDBJ whole genome shotgun (WGS) entry which is preliminary data.</text>
</comment>
<keyword evidence="2" id="KW-0813">Transport</keyword>
<evidence type="ECO:0000313" key="9">
    <source>
        <dbReference type="Proteomes" id="UP000586918"/>
    </source>
</evidence>
<keyword evidence="6 7" id="KW-0472">Membrane</keyword>
<feature type="transmembrane region" description="Helical" evidence="7">
    <location>
        <begin position="252"/>
        <end position="275"/>
    </location>
</feature>